<keyword evidence="6" id="KW-1185">Reference proteome</keyword>
<keyword evidence="3" id="KW-0804">Transcription</keyword>
<dbReference type="SMART" id="SM00354">
    <property type="entry name" value="HTH_LACI"/>
    <property type="match status" value="1"/>
</dbReference>
<dbReference type="InterPro" id="IPR046335">
    <property type="entry name" value="LacI/GalR-like_sensor"/>
</dbReference>
<dbReference type="GO" id="GO:0003677">
    <property type="term" value="F:DNA binding"/>
    <property type="evidence" value="ECO:0007669"/>
    <property type="project" value="UniProtKB-KW"/>
</dbReference>
<dbReference type="Gene3D" id="3.40.50.2300">
    <property type="match status" value="2"/>
</dbReference>
<evidence type="ECO:0000313" key="5">
    <source>
        <dbReference type="EMBL" id="MFC6644629.1"/>
    </source>
</evidence>
<dbReference type="CDD" id="cd01392">
    <property type="entry name" value="HTH_LacI"/>
    <property type="match status" value="1"/>
</dbReference>
<dbReference type="EMBL" id="JBHSWI010000001">
    <property type="protein sequence ID" value="MFC6644629.1"/>
    <property type="molecule type" value="Genomic_DNA"/>
</dbReference>
<dbReference type="PANTHER" id="PTHR30146">
    <property type="entry name" value="LACI-RELATED TRANSCRIPTIONAL REPRESSOR"/>
    <property type="match status" value="1"/>
</dbReference>
<dbReference type="Pfam" id="PF00356">
    <property type="entry name" value="LacI"/>
    <property type="match status" value="1"/>
</dbReference>
<keyword evidence="1" id="KW-0805">Transcription regulation</keyword>
<dbReference type="SUPFAM" id="SSF47413">
    <property type="entry name" value="lambda repressor-like DNA-binding domains"/>
    <property type="match status" value="1"/>
</dbReference>
<comment type="caution">
    <text evidence="5">The sequence shown here is derived from an EMBL/GenBank/DDBJ whole genome shotgun (WGS) entry which is preliminary data.</text>
</comment>
<dbReference type="SUPFAM" id="SSF53822">
    <property type="entry name" value="Periplasmic binding protein-like I"/>
    <property type="match status" value="1"/>
</dbReference>
<dbReference type="RefSeq" id="WP_263372553.1">
    <property type="nucleotide sequence ID" value="NZ_JAGSYD010000005.1"/>
</dbReference>
<dbReference type="InterPro" id="IPR028082">
    <property type="entry name" value="Peripla_BP_I"/>
</dbReference>
<dbReference type="InterPro" id="IPR010982">
    <property type="entry name" value="Lambda_DNA-bd_dom_sf"/>
</dbReference>
<protein>
    <submittedName>
        <fullName evidence="5">LacI family DNA-binding transcriptional regulator</fullName>
    </submittedName>
</protein>
<organism evidence="5 6">
    <name type="scientific">Granulicella cerasi</name>
    <dbReference type="NCBI Taxonomy" id="741063"/>
    <lineage>
        <taxon>Bacteria</taxon>
        <taxon>Pseudomonadati</taxon>
        <taxon>Acidobacteriota</taxon>
        <taxon>Terriglobia</taxon>
        <taxon>Terriglobales</taxon>
        <taxon>Acidobacteriaceae</taxon>
        <taxon>Granulicella</taxon>
    </lineage>
</organism>
<evidence type="ECO:0000256" key="2">
    <source>
        <dbReference type="ARBA" id="ARBA00023125"/>
    </source>
</evidence>
<dbReference type="CDD" id="cd06267">
    <property type="entry name" value="PBP1_LacI_sugar_binding-like"/>
    <property type="match status" value="1"/>
</dbReference>
<dbReference type="Pfam" id="PF13377">
    <property type="entry name" value="Peripla_BP_3"/>
    <property type="match status" value="1"/>
</dbReference>
<evidence type="ECO:0000256" key="1">
    <source>
        <dbReference type="ARBA" id="ARBA00023015"/>
    </source>
</evidence>
<gene>
    <name evidence="5" type="ORF">ACFQBQ_03285</name>
</gene>
<dbReference type="Gene3D" id="1.10.260.40">
    <property type="entry name" value="lambda repressor-like DNA-binding domains"/>
    <property type="match status" value="1"/>
</dbReference>
<reference evidence="6" key="1">
    <citation type="journal article" date="2019" name="Int. J. Syst. Evol. Microbiol.">
        <title>The Global Catalogue of Microorganisms (GCM) 10K type strain sequencing project: providing services to taxonomists for standard genome sequencing and annotation.</title>
        <authorList>
            <consortium name="The Broad Institute Genomics Platform"/>
            <consortium name="The Broad Institute Genome Sequencing Center for Infectious Disease"/>
            <person name="Wu L."/>
            <person name="Ma J."/>
        </authorList>
    </citation>
    <scope>NUCLEOTIDE SEQUENCE [LARGE SCALE GENOMIC DNA]</scope>
    <source>
        <strain evidence="6">CGMCC 1.16026</strain>
    </source>
</reference>
<evidence type="ECO:0000313" key="6">
    <source>
        <dbReference type="Proteomes" id="UP001596391"/>
    </source>
</evidence>
<name>A0ABW1Z671_9BACT</name>
<dbReference type="Proteomes" id="UP001596391">
    <property type="component" value="Unassembled WGS sequence"/>
</dbReference>
<evidence type="ECO:0000259" key="4">
    <source>
        <dbReference type="PROSITE" id="PS50932"/>
    </source>
</evidence>
<dbReference type="PANTHER" id="PTHR30146:SF109">
    <property type="entry name" value="HTH-TYPE TRANSCRIPTIONAL REGULATOR GALS"/>
    <property type="match status" value="1"/>
</dbReference>
<evidence type="ECO:0000256" key="3">
    <source>
        <dbReference type="ARBA" id="ARBA00023163"/>
    </source>
</evidence>
<keyword evidence="2 5" id="KW-0238">DNA-binding</keyword>
<dbReference type="InterPro" id="IPR000843">
    <property type="entry name" value="HTH_LacI"/>
</dbReference>
<sequence>MARIAGVGTTTVSRVINGGDRVAPEMLAHVRKVMEELGYEPNQAARALKSARSKTIGLIIPSIVDPFFAEFASVVELMAREKDYAVIFLTSHDRAERGMADLKILERHRADGLLIVPPRTGSKALLDQLTQLGVPVVAFDRPLIGRNCSRILCGNFPAAEIATKHLIDHGRKRILVLGGDPRLHTIQQRLEGYEKAIGEAGLEPIIEMDASDYASAEAAITRRIKQKGGIDAIFGLYNQSTIRAYEVLQNRNIRVPDEISLIGFDDFALASTLRPSITVMRQNITEMAQTATRLLLQHMNGEVTSPQQIEIEAHLIVRQSCGFHGATSK</sequence>
<accession>A0ABW1Z671</accession>
<feature type="domain" description="HTH lacI-type" evidence="4">
    <location>
        <begin position="1"/>
        <end position="50"/>
    </location>
</feature>
<proteinExistence type="predicted"/>
<dbReference type="PROSITE" id="PS50932">
    <property type="entry name" value="HTH_LACI_2"/>
    <property type="match status" value="1"/>
</dbReference>